<dbReference type="AlphaFoldDB" id="A0A6J2TDT8"/>
<dbReference type="InterPro" id="IPR029048">
    <property type="entry name" value="HSP70_C_sf"/>
</dbReference>
<dbReference type="Pfam" id="PF00012">
    <property type="entry name" value="HSP70"/>
    <property type="match status" value="1"/>
</dbReference>
<keyword evidence="2" id="KW-0547">Nucleotide-binding</keyword>
<dbReference type="PRINTS" id="PR00301">
    <property type="entry name" value="HEATSHOCK70"/>
</dbReference>
<dbReference type="SUPFAM" id="SSF53067">
    <property type="entry name" value="Actin-like ATPase domain"/>
    <property type="match status" value="2"/>
</dbReference>
<keyword evidence="3" id="KW-0067">ATP-binding</keyword>
<dbReference type="Gene3D" id="3.30.420.40">
    <property type="match status" value="2"/>
</dbReference>
<keyword evidence="6" id="KW-0346">Stress response</keyword>
<evidence type="ECO:0000256" key="3">
    <source>
        <dbReference type="ARBA" id="ARBA00022840"/>
    </source>
</evidence>
<evidence type="ECO:0000313" key="6">
    <source>
        <dbReference type="RefSeq" id="XP_030373283.1"/>
    </source>
</evidence>
<dbReference type="OrthoDB" id="434160at2759"/>
<comment type="similarity">
    <text evidence="1">Belongs to the heat shock protein 70 family.</text>
</comment>
<keyword evidence="5" id="KW-1185">Reference proteome</keyword>
<proteinExistence type="inferred from homology"/>
<dbReference type="FunFam" id="3.30.420.40:FF:000495">
    <property type="entry name" value="Heat shock protein 4b"/>
    <property type="match status" value="1"/>
</dbReference>
<dbReference type="RefSeq" id="XP_030373283.1">
    <property type="nucleotide sequence ID" value="XM_030517423.1"/>
</dbReference>
<dbReference type="GO" id="GO:0005634">
    <property type="term" value="C:nucleus"/>
    <property type="evidence" value="ECO:0007669"/>
    <property type="project" value="TreeGrafter"/>
</dbReference>
<evidence type="ECO:0000256" key="1">
    <source>
        <dbReference type="ARBA" id="ARBA00007381"/>
    </source>
</evidence>
<dbReference type="InterPro" id="IPR029047">
    <property type="entry name" value="HSP70_peptide-bd_sf"/>
</dbReference>
<dbReference type="GeneID" id="115623199"/>
<dbReference type="Gene3D" id="1.20.1270.10">
    <property type="match status" value="1"/>
</dbReference>
<dbReference type="FunFam" id="3.30.30.30:FF:000002">
    <property type="entry name" value="Heat shock 70 kDa protein 4"/>
    <property type="match status" value="1"/>
</dbReference>
<dbReference type="PROSITE" id="PS01036">
    <property type="entry name" value="HSP70_3"/>
    <property type="match status" value="1"/>
</dbReference>
<reference evidence="6" key="1">
    <citation type="submission" date="2025-08" db="UniProtKB">
        <authorList>
            <consortium name="RefSeq"/>
        </authorList>
    </citation>
    <scope>IDENTIFICATION</scope>
    <source>
        <strain evidence="6">11010-0011.00</strain>
        <tissue evidence="6">Whole body</tissue>
    </source>
</reference>
<dbReference type="Proteomes" id="UP000504634">
    <property type="component" value="Unplaced"/>
</dbReference>
<name>A0A6J2TDT8_DROLE</name>
<dbReference type="Gene3D" id="2.60.34.10">
    <property type="entry name" value="Substrate Binding Domain Of DNAk, Chain A, domain 1"/>
    <property type="match status" value="1"/>
</dbReference>
<dbReference type="InterPro" id="IPR013126">
    <property type="entry name" value="Hsp_70_fam"/>
</dbReference>
<dbReference type="PANTHER" id="PTHR45639">
    <property type="entry name" value="HSC70CB, ISOFORM G-RELATED"/>
    <property type="match status" value="1"/>
</dbReference>
<dbReference type="CTD" id="136035182"/>
<accession>A0A6J2TDT8</accession>
<sequence>MSVIGIDFGNESCYVAAARSGGIETLANDYSLRATPSFVAFDGKKRIIGVAAKNQQVTNMKNTVGGFKRLLGRKFNDPHVERELQSIPARVEARNDGSIGIKVNYLHEDQYFSPEQLTAMLFTKLKETSAQAMQTQVNDCVIACPVFFTNAERRALLDAAQIAGLNVLRLMNETTATALAYGFYKNDLFEDKPRNVIFIDCGHAALQVSACAFTKGKLKMLASTWAQIGGRDFDLAMAEYFSKEFLDRYKINSKKNPRAHLRLLTEIEKLKKQMSANSTKLPLNIECFMEDVDVTSSMQRSHMEELCAPLLQRVEQTFKKLLVESKLQLDDINSVEIVGGSSRIPAIKQLIEQVFNKPASTTLNQDEAVSRGAALQCAIMSPAVRVREFGVVDIQNYAVKVLWDNEGSATPGEIEIFSQFHPSPFSRLLTINRKGPFNVSVLYAQPVPYPDQMIGVWKIKDVKPNERGEGQEVKLKVRINNNGIVLISSATLVEKKELEEAAAAAEQAANSVGSTSSDEKINEQQAANNAGEPTDAQQEAYCENEDDNNASTASSPGGQGWAQRVKGWFGSGNDKKKKSAKATELPMEVTTHGFAPADLSNLTQQESKMISNDQKETERIDAKNALEEFVYDMRNKLQGGALERYVVESDREGIVAQLNDLENWLYEEGEDCERETYVNRLQGLQQQTDSIKQRAHDYELCPAGFEELKMGIAHARQAVADFRKGLPKYDHLTETEFINISEAADKAQKWLDANLGKFSQAPRTTDSPVQVSALRHEVQTLNSSVNSVINRAKPKPATKATPPKDSDAAQNGGEQSSGDKMDVDNNAQNQNMGGNGPTDAAMDVE</sequence>
<dbReference type="GO" id="GO:0005829">
    <property type="term" value="C:cytosol"/>
    <property type="evidence" value="ECO:0007669"/>
    <property type="project" value="TreeGrafter"/>
</dbReference>
<dbReference type="Gene3D" id="3.90.640.10">
    <property type="entry name" value="Actin, Chain A, domain 4"/>
    <property type="match status" value="1"/>
</dbReference>
<dbReference type="FunFam" id="3.90.640.10:FF:000004">
    <property type="entry name" value="Heat shock 70 kDa protein 4"/>
    <property type="match status" value="1"/>
</dbReference>
<protein>
    <submittedName>
        <fullName evidence="6">Heat shock 70 kDa protein 4L isoform X1</fullName>
    </submittedName>
</protein>
<dbReference type="InterPro" id="IPR043129">
    <property type="entry name" value="ATPase_NBD"/>
</dbReference>
<feature type="region of interest" description="Disordered" evidence="4">
    <location>
        <begin position="784"/>
        <end position="845"/>
    </location>
</feature>
<dbReference type="GO" id="GO:0140662">
    <property type="term" value="F:ATP-dependent protein folding chaperone"/>
    <property type="evidence" value="ECO:0007669"/>
    <property type="project" value="InterPro"/>
</dbReference>
<organism evidence="5 6">
    <name type="scientific">Drosophila lebanonensis</name>
    <name type="common">Fruit fly</name>
    <name type="synonym">Scaptodrosophila lebanonensis</name>
    <dbReference type="NCBI Taxonomy" id="7225"/>
    <lineage>
        <taxon>Eukaryota</taxon>
        <taxon>Metazoa</taxon>
        <taxon>Ecdysozoa</taxon>
        <taxon>Arthropoda</taxon>
        <taxon>Hexapoda</taxon>
        <taxon>Insecta</taxon>
        <taxon>Pterygota</taxon>
        <taxon>Neoptera</taxon>
        <taxon>Endopterygota</taxon>
        <taxon>Diptera</taxon>
        <taxon>Brachycera</taxon>
        <taxon>Muscomorpha</taxon>
        <taxon>Ephydroidea</taxon>
        <taxon>Drosophilidae</taxon>
        <taxon>Scaptodrosophila</taxon>
    </lineage>
</organism>
<evidence type="ECO:0000313" key="5">
    <source>
        <dbReference type="Proteomes" id="UP000504634"/>
    </source>
</evidence>
<dbReference type="FunFam" id="1.20.1270.10:FF:000002">
    <property type="entry name" value="Heat shock 70 kDa protein 4"/>
    <property type="match status" value="1"/>
</dbReference>
<dbReference type="SUPFAM" id="SSF100934">
    <property type="entry name" value="Heat shock protein 70kD (HSP70), C-terminal subdomain"/>
    <property type="match status" value="1"/>
</dbReference>
<dbReference type="GO" id="GO:0005524">
    <property type="term" value="F:ATP binding"/>
    <property type="evidence" value="ECO:0007669"/>
    <property type="project" value="UniProtKB-KW"/>
</dbReference>
<dbReference type="InterPro" id="IPR018181">
    <property type="entry name" value="Heat_shock_70_CS"/>
</dbReference>
<feature type="region of interest" description="Disordered" evidence="4">
    <location>
        <begin position="508"/>
        <end position="617"/>
    </location>
</feature>
<evidence type="ECO:0000256" key="2">
    <source>
        <dbReference type="ARBA" id="ARBA00022741"/>
    </source>
</evidence>
<gene>
    <name evidence="6" type="primary">LOC115623199</name>
</gene>
<evidence type="ECO:0000256" key="4">
    <source>
        <dbReference type="SAM" id="MobiDB-lite"/>
    </source>
</evidence>
<dbReference type="Gene3D" id="3.30.30.30">
    <property type="match status" value="1"/>
</dbReference>
<dbReference type="CDD" id="cd10228">
    <property type="entry name" value="ASKHA_NBD_HSP70_HSPA4_like"/>
    <property type="match status" value="1"/>
</dbReference>
<dbReference type="SUPFAM" id="SSF100920">
    <property type="entry name" value="Heat shock protein 70kD (HSP70), peptide-binding domain"/>
    <property type="match status" value="1"/>
</dbReference>
<dbReference type="FunFam" id="3.30.420.40:FF:000171">
    <property type="entry name" value="Heat shock 70 kDa protein 4"/>
    <property type="match status" value="1"/>
</dbReference>
<feature type="compositionally biased region" description="Polar residues" evidence="4">
    <location>
        <begin position="600"/>
        <end position="612"/>
    </location>
</feature>
<dbReference type="PANTHER" id="PTHR45639:SF4">
    <property type="entry name" value="HSC70CB, ISOFORM G"/>
    <property type="match status" value="1"/>
</dbReference>